<dbReference type="Gene3D" id="3.10.310.50">
    <property type="match status" value="1"/>
</dbReference>
<protein>
    <recommendedName>
        <fullName evidence="3">TPM domain-containing protein</fullName>
    </recommendedName>
</protein>
<accession>A0ABQ1W2V7</accession>
<keyword evidence="2" id="KW-0472">Membrane</keyword>
<evidence type="ECO:0000256" key="1">
    <source>
        <dbReference type="SAM" id="MobiDB-lite"/>
    </source>
</evidence>
<sequence>MRRQGALLGLGVILFFLLGHLLLPISFASADAGEKKLIFDKAKLLTEEEYAELNTMANEYAAKRDTDFIILTTNNDLNLDVVLITEKFYDTQAPGYDKPHGNTAILTLDMKNREVYLAGFYKAEKYLDDERLDRIRSKITAEFSEGNYRLGFEKFIKTSYKYMGFEPGVDPDNILFNVGFQVIAALVMGGLVVGIMAARTGGRVTVNRHTYENARTSGVVDREDRFIRTSVTKQKIEKSSSSSGGGGGGGGGTTSGGHSHSGSRGSF</sequence>
<feature type="domain" description="TPM" evidence="3">
    <location>
        <begin position="39"/>
        <end position="158"/>
    </location>
</feature>
<feature type="transmembrane region" description="Helical" evidence="2">
    <location>
        <begin position="174"/>
        <end position="198"/>
    </location>
</feature>
<dbReference type="RefSeq" id="WP_120464366.1">
    <property type="nucleotide sequence ID" value="NZ_BMIW01000031.1"/>
</dbReference>
<comment type="caution">
    <text evidence="4">The sequence shown here is derived from an EMBL/GenBank/DDBJ whole genome shotgun (WGS) entry which is preliminary data.</text>
</comment>
<proteinExistence type="predicted"/>
<organism evidence="4 5">
    <name type="scientific">Paenibacillus aceti</name>
    <dbReference type="NCBI Taxonomy" id="1820010"/>
    <lineage>
        <taxon>Bacteria</taxon>
        <taxon>Bacillati</taxon>
        <taxon>Bacillota</taxon>
        <taxon>Bacilli</taxon>
        <taxon>Bacillales</taxon>
        <taxon>Paenibacillaceae</taxon>
        <taxon>Paenibacillus</taxon>
    </lineage>
</organism>
<evidence type="ECO:0000313" key="5">
    <source>
        <dbReference type="Proteomes" id="UP000608420"/>
    </source>
</evidence>
<name>A0ABQ1W2V7_9BACL</name>
<dbReference type="InterPro" id="IPR007621">
    <property type="entry name" value="TPM_dom"/>
</dbReference>
<evidence type="ECO:0000313" key="4">
    <source>
        <dbReference type="EMBL" id="GGG11427.1"/>
    </source>
</evidence>
<feature type="compositionally biased region" description="Gly residues" evidence="1">
    <location>
        <begin position="243"/>
        <end position="255"/>
    </location>
</feature>
<dbReference type="Pfam" id="PF04536">
    <property type="entry name" value="TPM_phosphatase"/>
    <property type="match status" value="1"/>
</dbReference>
<evidence type="ECO:0000256" key="2">
    <source>
        <dbReference type="SAM" id="Phobius"/>
    </source>
</evidence>
<reference evidence="5" key="1">
    <citation type="journal article" date="2019" name="Int. J. Syst. Evol. Microbiol.">
        <title>The Global Catalogue of Microorganisms (GCM) 10K type strain sequencing project: providing services to taxonomists for standard genome sequencing and annotation.</title>
        <authorList>
            <consortium name="The Broad Institute Genomics Platform"/>
            <consortium name="The Broad Institute Genome Sequencing Center for Infectious Disease"/>
            <person name="Wu L."/>
            <person name="Ma J."/>
        </authorList>
    </citation>
    <scope>NUCLEOTIDE SEQUENCE [LARGE SCALE GENOMIC DNA]</scope>
    <source>
        <strain evidence="5">CGMCC 1.15420</strain>
    </source>
</reference>
<keyword evidence="2" id="KW-1133">Transmembrane helix</keyword>
<evidence type="ECO:0000259" key="3">
    <source>
        <dbReference type="Pfam" id="PF04536"/>
    </source>
</evidence>
<gene>
    <name evidence="4" type="ORF">GCM10010913_36560</name>
</gene>
<dbReference type="Proteomes" id="UP000608420">
    <property type="component" value="Unassembled WGS sequence"/>
</dbReference>
<feature type="compositionally biased region" description="Low complexity" evidence="1">
    <location>
        <begin position="256"/>
        <end position="267"/>
    </location>
</feature>
<dbReference type="EMBL" id="BMIW01000031">
    <property type="protein sequence ID" value="GGG11427.1"/>
    <property type="molecule type" value="Genomic_DNA"/>
</dbReference>
<keyword evidence="5" id="KW-1185">Reference proteome</keyword>
<feature type="region of interest" description="Disordered" evidence="1">
    <location>
        <begin position="230"/>
        <end position="267"/>
    </location>
</feature>
<keyword evidence="2" id="KW-0812">Transmembrane</keyword>